<protein>
    <submittedName>
        <fullName evidence="1">Putative secreted protein</fullName>
    </submittedName>
</protein>
<dbReference type="AlphaFoldDB" id="A0A2M4CBB7"/>
<proteinExistence type="predicted"/>
<evidence type="ECO:0000313" key="1">
    <source>
        <dbReference type="EMBL" id="MBW62549.1"/>
    </source>
</evidence>
<organism evidence="1">
    <name type="scientific">Anopheles marajoara</name>
    <dbReference type="NCBI Taxonomy" id="58244"/>
    <lineage>
        <taxon>Eukaryota</taxon>
        <taxon>Metazoa</taxon>
        <taxon>Ecdysozoa</taxon>
        <taxon>Arthropoda</taxon>
        <taxon>Hexapoda</taxon>
        <taxon>Insecta</taxon>
        <taxon>Pterygota</taxon>
        <taxon>Neoptera</taxon>
        <taxon>Endopterygota</taxon>
        <taxon>Diptera</taxon>
        <taxon>Nematocera</taxon>
        <taxon>Culicoidea</taxon>
        <taxon>Culicidae</taxon>
        <taxon>Anophelinae</taxon>
        <taxon>Anopheles</taxon>
    </lineage>
</organism>
<dbReference type="EMBL" id="GGFJ01013408">
    <property type="protein sequence ID" value="MBW62549.1"/>
    <property type="molecule type" value="Transcribed_RNA"/>
</dbReference>
<reference evidence="1" key="1">
    <citation type="submission" date="2018-01" db="EMBL/GenBank/DDBJ databases">
        <title>An insight into the sialome of Amazonian anophelines.</title>
        <authorList>
            <person name="Ribeiro J.M."/>
            <person name="Scarpassa V."/>
            <person name="Calvo E."/>
        </authorList>
    </citation>
    <scope>NUCLEOTIDE SEQUENCE</scope>
    <source>
        <tissue evidence="1">Salivary glands</tissue>
    </source>
</reference>
<sequence length="82" mass="8738">MSPWNLDDFPPFPLPFLALPFFGLASSSSSSASSGLDASFAPPFRAFSPPPAPAPPASLPDFFFFPLPPIISYHPGRDVCVI</sequence>
<accession>A0A2M4CBB7</accession>
<name>A0A2M4CBB7_9DIPT</name>